<dbReference type="CDD" id="cd00637">
    <property type="entry name" value="7tm_classA_rhodopsin-like"/>
    <property type="match status" value="1"/>
</dbReference>
<evidence type="ECO:0000313" key="14">
    <source>
        <dbReference type="Proteomes" id="UP000008144"/>
    </source>
</evidence>
<evidence type="ECO:0000256" key="3">
    <source>
        <dbReference type="ARBA" id="ARBA00022692"/>
    </source>
</evidence>
<dbReference type="GO" id="GO:0005886">
    <property type="term" value="C:plasma membrane"/>
    <property type="evidence" value="ECO:0000318"/>
    <property type="project" value="GO_Central"/>
</dbReference>
<feature type="transmembrane region" description="Helical" evidence="11">
    <location>
        <begin position="12"/>
        <end position="35"/>
    </location>
</feature>
<keyword evidence="9" id="KW-0807">Transducer</keyword>
<feature type="transmembrane region" description="Helical" evidence="11">
    <location>
        <begin position="55"/>
        <end position="79"/>
    </location>
</feature>
<evidence type="ECO:0000256" key="10">
    <source>
        <dbReference type="SAM" id="MobiDB-lite"/>
    </source>
</evidence>
<keyword evidence="3 11" id="KW-0812">Transmembrane</keyword>
<keyword evidence="7" id="KW-0675">Receptor</keyword>
<dbReference type="InterPro" id="IPR000276">
    <property type="entry name" value="GPCR_Rhodpsn"/>
</dbReference>
<evidence type="ECO:0000256" key="9">
    <source>
        <dbReference type="ARBA" id="ARBA00023224"/>
    </source>
</evidence>
<evidence type="ECO:0000259" key="12">
    <source>
        <dbReference type="PROSITE" id="PS50262"/>
    </source>
</evidence>
<keyword evidence="14" id="KW-1185">Reference proteome</keyword>
<dbReference type="HOGENOM" id="CLU_820224_0_0_1"/>
<feature type="region of interest" description="Disordered" evidence="10">
    <location>
        <begin position="301"/>
        <end position="339"/>
    </location>
</feature>
<keyword evidence="6 11" id="KW-0472">Membrane</keyword>
<dbReference type="Ensembl" id="ENSCINT00000025652.2">
    <property type="protein sequence ID" value="ENSCINP00000025406.2"/>
    <property type="gene ID" value="ENSCING00000013951.2"/>
</dbReference>
<evidence type="ECO:0000256" key="8">
    <source>
        <dbReference type="ARBA" id="ARBA00023180"/>
    </source>
</evidence>
<feature type="transmembrane region" description="Helical" evidence="11">
    <location>
        <begin position="262"/>
        <end position="288"/>
    </location>
</feature>
<protein>
    <recommendedName>
        <fullName evidence="12">G-protein coupled receptors family 1 profile domain-containing protein</fullName>
    </recommendedName>
</protein>
<evidence type="ECO:0000256" key="6">
    <source>
        <dbReference type="ARBA" id="ARBA00023136"/>
    </source>
</evidence>
<dbReference type="PANTHER" id="PTHR24248:SF174">
    <property type="entry name" value="TYRAMINE_OCTOPAMINE RECEPTOR"/>
    <property type="match status" value="1"/>
</dbReference>
<evidence type="ECO:0000256" key="11">
    <source>
        <dbReference type="SAM" id="Phobius"/>
    </source>
</evidence>
<dbReference type="AlphaFoldDB" id="F6RQ51"/>
<sequence length="339" mass="37810">MPVHCRQRMEGFIGMMSVLAVFTTVFNLVVLAANLTPRTRRLRSRNPTMQNYSTYVISMAMADVIVGAIVLPLVVANFYKEATAKRPVILLDSLSNRTNASYHTTITIVETLDQNGSATERELQWLTDTETPESKPWIVGEPEGLNRIRNCLGVLAHVVIFVSVYTLAAASADRFYTSTKPISSRPITLSSSSFRRTNKNASPELAWSVFNVSRSTFAVIIIWIAGLLFGLAPLGVSRDFHFRPVGHIFVALSSDGSYVASLTWYGLALALPLVVTWLFSFLICVTLWRRKRRLKHSKATRNYSTKSLNRRSSDREQDISVRQQTSRISVSASHATCSA</sequence>
<evidence type="ECO:0000256" key="4">
    <source>
        <dbReference type="ARBA" id="ARBA00022989"/>
    </source>
</evidence>
<evidence type="ECO:0000256" key="5">
    <source>
        <dbReference type="ARBA" id="ARBA00023040"/>
    </source>
</evidence>
<feature type="transmembrane region" description="Helical" evidence="11">
    <location>
        <begin position="217"/>
        <end position="236"/>
    </location>
</feature>
<dbReference type="PROSITE" id="PS50262">
    <property type="entry name" value="G_PROTEIN_RECEP_F1_2"/>
    <property type="match status" value="1"/>
</dbReference>
<dbReference type="InParanoid" id="F6RQ51"/>
<keyword evidence="5" id="KW-0297">G-protein coupled receptor</keyword>
<reference evidence="14" key="1">
    <citation type="journal article" date="2002" name="Science">
        <title>The draft genome of Ciona intestinalis: insights into chordate and vertebrate origins.</title>
        <authorList>
            <person name="Dehal P."/>
            <person name="Satou Y."/>
            <person name="Campbell R.K."/>
            <person name="Chapman J."/>
            <person name="Degnan B."/>
            <person name="De Tomaso A."/>
            <person name="Davidson B."/>
            <person name="Di Gregorio A."/>
            <person name="Gelpke M."/>
            <person name="Goodstein D.M."/>
            <person name="Harafuji N."/>
            <person name="Hastings K.E."/>
            <person name="Ho I."/>
            <person name="Hotta K."/>
            <person name="Huang W."/>
            <person name="Kawashima T."/>
            <person name="Lemaire P."/>
            <person name="Martinez D."/>
            <person name="Meinertzhagen I.A."/>
            <person name="Necula S."/>
            <person name="Nonaka M."/>
            <person name="Putnam N."/>
            <person name="Rash S."/>
            <person name="Saiga H."/>
            <person name="Satake M."/>
            <person name="Terry A."/>
            <person name="Yamada L."/>
            <person name="Wang H.G."/>
            <person name="Awazu S."/>
            <person name="Azumi K."/>
            <person name="Boore J."/>
            <person name="Branno M."/>
            <person name="Chin-Bow S."/>
            <person name="DeSantis R."/>
            <person name="Doyle S."/>
            <person name="Francino P."/>
            <person name="Keys D.N."/>
            <person name="Haga S."/>
            <person name="Hayashi H."/>
            <person name="Hino K."/>
            <person name="Imai K.S."/>
            <person name="Inaba K."/>
            <person name="Kano S."/>
            <person name="Kobayashi K."/>
            <person name="Kobayashi M."/>
            <person name="Lee B.I."/>
            <person name="Makabe K.W."/>
            <person name="Manohar C."/>
            <person name="Matassi G."/>
            <person name="Medina M."/>
            <person name="Mochizuki Y."/>
            <person name="Mount S."/>
            <person name="Morishita T."/>
            <person name="Miura S."/>
            <person name="Nakayama A."/>
            <person name="Nishizaka S."/>
            <person name="Nomoto H."/>
            <person name="Ohta F."/>
            <person name="Oishi K."/>
            <person name="Rigoutsos I."/>
            <person name="Sano M."/>
            <person name="Sasaki A."/>
            <person name="Sasakura Y."/>
            <person name="Shoguchi E."/>
            <person name="Shin-i T."/>
            <person name="Spagnuolo A."/>
            <person name="Stainier D."/>
            <person name="Suzuki M.M."/>
            <person name="Tassy O."/>
            <person name="Takatori N."/>
            <person name="Tokuoka M."/>
            <person name="Yagi K."/>
            <person name="Yoshizaki F."/>
            <person name="Wada S."/>
            <person name="Zhang C."/>
            <person name="Hyatt P.D."/>
            <person name="Larimer F."/>
            <person name="Detter C."/>
            <person name="Doggett N."/>
            <person name="Glavina T."/>
            <person name="Hawkins T."/>
            <person name="Richardson P."/>
            <person name="Lucas S."/>
            <person name="Kohara Y."/>
            <person name="Levine M."/>
            <person name="Satoh N."/>
            <person name="Rokhsar D.S."/>
        </authorList>
    </citation>
    <scope>NUCLEOTIDE SEQUENCE [LARGE SCALE GENOMIC DNA]</scope>
</reference>
<accession>F6RQ51</accession>
<comment type="subcellular location">
    <subcellularLocation>
        <location evidence="1">Cell membrane</location>
        <topology evidence="1">Multi-pass membrane protein</topology>
    </subcellularLocation>
</comment>
<keyword evidence="2" id="KW-1003">Cell membrane</keyword>
<evidence type="ECO:0000256" key="2">
    <source>
        <dbReference type="ARBA" id="ARBA00022475"/>
    </source>
</evidence>
<reference evidence="13" key="4">
    <citation type="submission" date="2025-09" db="UniProtKB">
        <authorList>
            <consortium name="Ensembl"/>
        </authorList>
    </citation>
    <scope>IDENTIFICATION</scope>
</reference>
<dbReference type="SUPFAM" id="SSF81321">
    <property type="entry name" value="Family A G protein-coupled receptor-like"/>
    <property type="match status" value="1"/>
</dbReference>
<dbReference type="GO" id="GO:0004930">
    <property type="term" value="F:G protein-coupled receptor activity"/>
    <property type="evidence" value="ECO:0000318"/>
    <property type="project" value="GO_Central"/>
</dbReference>
<keyword evidence="4 11" id="KW-1133">Transmembrane helix</keyword>
<organism evidence="13 14">
    <name type="scientific">Ciona intestinalis</name>
    <name type="common">Transparent sea squirt</name>
    <name type="synonym">Ascidia intestinalis</name>
    <dbReference type="NCBI Taxonomy" id="7719"/>
    <lineage>
        <taxon>Eukaryota</taxon>
        <taxon>Metazoa</taxon>
        <taxon>Chordata</taxon>
        <taxon>Tunicata</taxon>
        <taxon>Ascidiacea</taxon>
        <taxon>Phlebobranchia</taxon>
        <taxon>Cionidae</taxon>
        <taxon>Ciona</taxon>
    </lineage>
</organism>
<feature type="compositionally biased region" description="Polar residues" evidence="10">
    <location>
        <begin position="320"/>
        <end position="339"/>
    </location>
</feature>
<dbReference type="EMBL" id="EAAA01000584">
    <property type="status" value="NOT_ANNOTATED_CDS"/>
    <property type="molecule type" value="Genomic_DNA"/>
</dbReference>
<name>F6RQ51_CIOIN</name>
<dbReference type="PRINTS" id="PR00237">
    <property type="entry name" value="GPCRRHODOPSN"/>
</dbReference>
<dbReference type="InterPro" id="IPR017452">
    <property type="entry name" value="GPCR_Rhodpsn_7TM"/>
</dbReference>
<evidence type="ECO:0000256" key="1">
    <source>
        <dbReference type="ARBA" id="ARBA00004651"/>
    </source>
</evidence>
<proteinExistence type="predicted"/>
<evidence type="ECO:0000313" key="13">
    <source>
        <dbReference type="Ensembl" id="ENSCINP00000025406.2"/>
    </source>
</evidence>
<dbReference type="PANTHER" id="PTHR24248">
    <property type="entry name" value="ADRENERGIC RECEPTOR-RELATED G-PROTEIN COUPLED RECEPTOR"/>
    <property type="match status" value="1"/>
</dbReference>
<dbReference type="Gene3D" id="1.20.1070.10">
    <property type="entry name" value="Rhodopsin 7-helix transmembrane proteins"/>
    <property type="match status" value="2"/>
</dbReference>
<feature type="domain" description="G-protein coupled receptors family 1 profile" evidence="12">
    <location>
        <begin position="26"/>
        <end position="339"/>
    </location>
</feature>
<reference evidence="13" key="3">
    <citation type="submission" date="2025-08" db="UniProtKB">
        <authorList>
            <consortium name="Ensembl"/>
        </authorList>
    </citation>
    <scope>IDENTIFICATION</scope>
</reference>
<reference evidence="13" key="2">
    <citation type="journal article" date="2008" name="Genome Biol.">
        <title>Improved genome assembly and evidence-based global gene model set for the chordate Ciona intestinalis: new insight into intron and operon populations.</title>
        <authorList>
            <person name="Satou Y."/>
            <person name="Mineta K."/>
            <person name="Ogasawara M."/>
            <person name="Sasakura Y."/>
            <person name="Shoguchi E."/>
            <person name="Ueno K."/>
            <person name="Yamada L."/>
            <person name="Matsumoto J."/>
            <person name="Wasserscheid J."/>
            <person name="Dewar K."/>
            <person name="Wiley G.B."/>
            <person name="Macmil S.L."/>
            <person name="Roe B.A."/>
            <person name="Zeller R.W."/>
            <person name="Hastings K.E."/>
            <person name="Lemaire P."/>
            <person name="Lindquist E."/>
            <person name="Endo T."/>
            <person name="Hotta K."/>
            <person name="Inaba K."/>
        </authorList>
    </citation>
    <scope>NUCLEOTIDE SEQUENCE [LARGE SCALE GENOMIC DNA]</scope>
    <source>
        <strain evidence="13">wild type</strain>
    </source>
</reference>
<dbReference type="Proteomes" id="UP000008144">
    <property type="component" value="Chromosome 10"/>
</dbReference>
<keyword evidence="8" id="KW-0325">Glycoprotein</keyword>
<evidence type="ECO:0000256" key="7">
    <source>
        <dbReference type="ARBA" id="ARBA00023170"/>
    </source>
</evidence>